<organism evidence="3 4">
    <name type="scientific">Blastochloris viridis</name>
    <name type="common">Rhodopseudomonas viridis</name>
    <dbReference type="NCBI Taxonomy" id="1079"/>
    <lineage>
        <taxon>Bacteria</taxon>
        <taxon>Pseudomonadati</taxon>
        <taxon>Pseudomonadota</taxon>
        <taxon>Alphaproteobacteria</taxon>
        <taxon>Hyphomicrobiales</taxon>
        <taxon>Blastochloridaceae</taxon>
        <taxon>Blastochloris</taxon>
    </lineage>
</organism>
<evidence type="ECO:0000313" key="3">
    <source>
        <dbReference type="EMBL" id="TKW60922.1"/>
    </source>
</evidence>
<sequence length="306" mass="32772">MGKTGTVRIGRRYGWHLSVAAVALVGGGCQSAPGPYGGYPAYPAYDYSTAPRPAAQAPQPAVTEVPYQSPAYQALEGATMELKERLDRVEKAMLRLDRRMQLVERNELSRMNGRTSSLAPATGSDAGQAVSVSANASDVDEAMKALGLNDASGYRPVVSRNETITSALQAAPSLASTDIGAPRSEPVRMASRNSLPSLADPVRPAGRDLKAGQQDVAIWTVHYESGKVWPDRTQLPSSRDVVDVLRENGKANIYARGKNASAVEFRDRVKALSRYLSKVSSLETVPIAAMAAPHLDDETIEIVVTH</sequence>
<dbReference type="EMBL" id="VAFM01000002">
    <property type="protein sequence ID" value="TKW60922.1"/>
    <property type="molecule type" value="Genomic_DNA"/>
</dbReference>
<dbReference type="AlphaFoldDB" id="A0A6N4R1J8"/>
<comment type="caution">
    <text evidence="3">The sequence shown here is derived from an EMBL/GenBank/DDBJ whole genome shotgun (WGS) entry which is preliminary data.</text>
</comment>
<gene>
    <name evidence="3" type="ORF">DI628_08535</name>
</gene>
<evidence type="ECO:0000256" key="2">
    <source>
        <dbReference type="SAM" id="MobiDB-lite"/>
    </source>
</evidence>
<accession>A0A6N4R1J8</accession>
<dbReference type="Proteomes" id="UP000320948">
    <property type="component" value="Unassembled WGS sequence"/>
</dbReference>
<evidence type="ECO:0000313" key="4">
    <source>
        <dbReference type="Proteomes" id="UP000320948"/>
    </source>
</evidence>
<protein>
    <submittedName>
        <fullName evidence="3">Uncharacterized protein</fullName>
    </submittedName>
</protein>
<proteinExistence type="predicted"/>
<reference evidence="3 4" key="1">
    <citation type="journal article" date="2017" name="Nat. Commun.">
        <title>In situ click chemistry generation of cyclooxygenase-2 inhibitors.</title>
        <authorList>
            <person name="Bhardwaj A."/>
            <person name="Kaur J."/>
            <person name="Wuest M."/>
            <person name="Wuest F."/>
        </authorList>
    </citation>
    <scope>NUCLEOTIDE SEQUENCE [LARGE SCALE GENOMIC DNA]</scope>
    <source>
        <strain evidence="3">S2_018_000_R2_106</strain>
    </source>
</reference>
<name>A0A6N4R1J8_BLAVI</name>
<feature type="coiled-coil region" evidence="1">
    <location>
        <begin position="72"/>
        <end position="106"/>
    </location>
</feature>
<evidence type="ECO:0000256" key="1">
    <source>
        <dbReference type="SAM" id="Coils"/>
    </source>
</evidence>
<dbReference type="PROSITE" id="PS51257">
    <property type="entry name" value="PROKAR_LIPOPROTEIN"/>
    <property type="match status" value="1"/>
</dbReference>
<feature type="region of interest" description="Disordered" evidence="2">
    <location>
        <begin position="109"/>
        <end position="130"/>
    </location>
</feature>
<keyword evidence="1" id="KW-0175">Coiled coil</keyword>